<evidence type="ECO:0000313" key="1">
    <source>
        <dbReference type="EMBL" id="GGK62346.1"/>
    </source>
</evidence>
<dbReference type="Proteomes" id="UP000662111">
    <property type="component" value="Unassembled WGS sequence"/>
</dbReference>
<organism evidence="1 2">
    <name type="scientific">Ornithinimicrobium pekingense</name>
    <dbReference type="NCBI Taxonomy" id="384677"/>
    <lineage>
        <taxon>Bacteria</taxon>
        <taxon>Bacillati</taxon>
        <taxon>Actinomycetota</taxon>
        <taxon>Actinomycetes</taxon>
        <taxon>Micrococcales</taxon>
        <taxon>Ornithinimicrobiaceae</taxon>
        <taxon>Ornithinimicrobium</taxon>
    </lineage>
</organism>
<sequence>MGYAVRADPDALVGGASRLVVAAQTLDAVAGRVVALCAAAGSAVAGTELALALEETGRETARAVAGAAGGLTDLGTGTQLAAEGYLRVERAPEGDPDVGAR</sequence>
<proteinExistence type="predicted"/>
<comment type="caution">
    <text evidence="1">The sequence shown here is derived from an EMBL/GenBank/DDBJ whole genome shotgun (WGS) entry which is preliminary data.</text>
</comment>
<accession>A0ABQ2F5Q7</accession>
<dbReference type="RefSeq" id="WP_022920646.1">
    <property type="nucleotide sequence ID" value="NZ_BMLB01000002.1"/>
</dbReference>
<dbReference type="EMBL" id="BMLB01000002">
    <property type="protein sequence ID" value="GGK62346.1"/>
    <property type="molecule type" value="Genomic_DNA"/>
</dbReference>
<gene>
    <name evidence="1" type="ORF">GCM10011509_08450</name>
</gene>
<protein>
    <submittedName>
        <fullName evidence="1">Uncharacterized protein</fullName>
    </submittedName>
</protein>
<name>A0ABQ2F5Q7_9MICO</name>
<keyword evidence="2" id="KW-1185">Reference proteome</keyword>
<reference evidence="2" key="1">
    <citation type="journal article" date="2019" name="Int. J. Syst. Evol. Microbiol.">
        <title>The Global Catalogue of Microorganisms (GCM) 10K type strain sequencing project: providing services to taxonomists for standard genome sequencing and annotation.</title>
        <authorList>
            <consortium name="The Broad Institute Genomics Platform"/>
            <consortium name="The Broad Institute Genome Sequencing Center for Infectious Disease"/>
            <person name="Wu L."/>
            <person name="Ma J."/>
        </authorList>
    </citation>
    <scope>NUCLEOTIDE SEQUENCE [LARGE SCALE GENOMIC DNA]</scope>
    <source>
        <strain evidence="2">CGMCC 1.5362</strain>
    </source>
</reference>
<evidence type="ECO:0000313" key="2">
    <source>
        <dbReference type="Proteomes" id="UP000662111"/>
    </source>
</evidence>